<protein>
    <submittedName>
        <fullName evidence="1">Uncharacterized protein Z009L</fullName>
    </submittedName>
</protein>
<dbReference type="RefSeq" id="YP_001426490.1">
    <property type="nucleotide sequence ID" value="NC_008724.1"/>
</dbReference>
<reference evidence="1 2" key="1">
    <citation type="submission" date="2006-09" db="EMBL/GenBank/DDBJ databases">
        <title>Sequence and annotation of the 288-kb ATCV-1 virus that infects an endosymbiotic Chlorella strain of the heliozoon Acanthocystis turfacea.</title>
        <authorList>
            <person name="Fitzgerald L.A."/>
            <person name="Graves M.V."/>
            <person name="Li X."/>
            <person name="Pfitzner A.J.P."/>
            <person name="Hartigan J."/>
            <person name="Van Etten J.L."/>
        </authorList>
    </citation>
    <scope>NUCLEOTIDE SEQUENCE [LARGE SCALE GENOMIC DNA]</scope>
    <source>
        <strain evidence="1 2">ATCV-1</strain>
    </source>
</reference>
<organism evidence="1 2">
    <name type="scientific">Chlorovirus heliozoae</name>
    <dbReference type="NCBI Taxonomy" id="322019"/>
    <lineage>
        <taxon>Viruses</taxon>
        <taxon>Varidnaviria</taxon>
        <taxon>Bamfordvirae</taxon>
        <taxon>Nucleocytoviricota</taxon>
        <taxon>Megaviricetes</taxon>
        <taxon>Algavirales</taxon>
        <taxon>Phycodnaviridae</taxon>
        <taxon>Chlorovirus</taxon>
    </lineage>
</organism>
<accession>A7K7W9</accession>
<sequence length="168" mass="19296">MPPGVPIDIARIIFSKVVKTRDEDRRLAILKTFTNAFSLPATETSAEYHTPVFEHAKDVAHIRMNATELTDIDAYRSRNYIVFIDIETPTGTEEYCMHLIKYLNADDLTGASLTIMESLDNQNKYTDLMGDAFRAVYPEGLVDKYFVRGQDVLLGYYEHTDTYEFFDD</sequence>
<keyword evidence="2" id="KW-1185">Reference proteome</keyword>
<dbReference type="KEGG" id="vg:5470849"/>
<name>A7K7W9_9PHYC</name>
<dbReference type="EMBL" id="EF101928">
    <property type="protein sequence ID" value="ABT16143.1"/>
    <property type="molecule type" value="Genomic_DNA"/>
</dbReference>
<gene>
    <name evidence="1" type="primary">Z009L</name>
    <name evidence="1" type="ORF">ATCV1_Z009L</name>
</gene>
<evidence type="ECO:0000313" key="2">
    <source>
        <dbReference type="Proteomes" id="UP000202420"/>
    </source>
</evidence>
<evidence type="ECO:0000313" key="1">
    <source>
        <dbReference type="EMBL" id="ABT16143.1"/>
    </source>
</evidence>
<proteinExistence type="predicted"/>
<dbReference type="Proteomes" id="UP000202420">
    <property type="component" value="Segment"/>
</dbReference>
<dbReference type="GeneID" id="5470849"/>